<reference evidence="2 3" key="1">
    <citation type="submission" date="2013-09" db="EMBL/GenBank/DDBJ databases">
        <title>Corchorus capsularis genome sequencing.</title>
        <authorList>
            <person name="Alam M."/>
            <person name="Haque M.S."/>
            <person name="Islam M.S."/>
            <person name="Emdad E.M."/>
            <person name="Islam M.M."/>
            <person name="Ahmed B."/>
            <person name="Halim A."/>
            <person name="Hossen Q.M.M."/>
            <person name="Hossain M.Z."/>
            <person name="Ahmed R."/>
            <person name="Khan M.M."/>
            <person name="Islam R."/>
            <person name="Rashid M.M."/>
            <person name="Khan S.A."/>
            <person name="Rahman M.S."/>
            <person name="Alam M."/>
        </authorList>
    </citation>
    <scope>NUCLEOTIDE SEQUENCE [LARGE SCALE GENOMIC DNA]</scope>
    <source>
        <strain evidence="3">cv. CVL-1</strain>
        <tissue evidence="2">Whole seedling</tissue>
    </source>
</reference>
<dbReference type="EMBL" id="AWWV01002670">
    <property type="protein sequence ID" value="OMP10251.1"/>
    <property type="molecule type" value="Genomic_DNA"/>
</dbReference>
<dbReference type="AlphaFoldDB" id="A0A1R3KT25"/>
<evidence type="ECO:0000313" key="3">
    <source>
        <dbReference type="Proteomes" id="UP000188268"/>
    </source>
</evidence>
<evidence type="ECO:0000313" key="2">
    <source>
        <dbReference type="EMBL" id="OMP10251.1"/>
    </source>
</evidence>
<keyword evidence="3" id="KW-1185">Reference proteome</keyword>
<feature type="region of interest" description="Disordered" evidence="1">
    <location>
        <begin position="1"/>
        <end position="22"/>
    </location>
</feature>
<accession>A0A1R3KT25</accession>
<dbReference type="Gramene" id="OMP10251">
    <property type="protein sequence ID" value="OMP10251"/>
    <property type="gene ID" value="CCACVL1_01005"/>
</dbReference>
<protein>
    <submittedName>
        <fullName evidence="2">Uncharacterized protein</fullName>
    </submittedName>
</protein>
<feature type="non-terminal residue" evidence="2">
    <location>
        <position position="1"/>
    </location>
</feature>
<proteinExistence type="predicted"/>
<sequence>RNKVEGQNQEAKYGSCGNMHFE</sequence>
<dbReference type="Proteomes" id="UP000188268">
    <property type="component" value="Unassembled WGS sequence"/>
</dbReference>
<evidence type="ECO:0000256" key="1">
    <source>
        <dbReference type="SAM" id="MobiDB-lite"/>
    </source>
</evidence>
<comment type="caution">
    <text evidence="2">The sequence shown here is derived from an EMBL/GenBank/DDBJ whole genome shotgun (WGS) entry which is preliminary data.</text>
</comment>
<organism evidence="2 3">
    <name type="scientific">Corchorus capsularis</name>
    <name type="common">Jute</name>
    <dbReference type="NCBI Taxonomy" id="210143"/>
    <lineage>
        <taxon>Eukaryota</taxon>
        <taxon>Viridiplantae</taxon>
        <taxon>Streptophyta</taxon>
        <taxon>Embryophyta</taxon>
        <taxon>Tracheophyta</taxon>
        <taxon>Spermatophyta</taxon>
        <taxon>Magnoliopsida</taxon>
        <taxon>eudicotyledons</taxon>
        <taxon>Gunneridae</taxon>
        <taxon>Pentapetalae</taxon>
        <taxon>rosids</taxon>
        <taxon>malvids</taxon>
        <taxon>Malvales</taxon>
        <taxon>Malvaceae</taxon>
        <taxon>Grewioideae</taxon>
        <taxon>Apeibeae</taxon>
        <taxon>Corchorus</taxon>
    </lineage>
</organism>
<feature type="compositionally biased region" description="Polar residues" evidence="1">
    <location>
        <begin position="1"/>
        <end position="10"/>
    </location>
</feature>
<gene>
    <name evidence="2" type="ORF">CCACVL1_01005</name>
</gene>
<name>A0A1R3KT25_COCAP</name>